<dbReference type="Pfam" id="PF13378">
    <property type="entry name" value="MR_MLE_C"/>
    <property type="match status" value="1"/>
</dbReference>
<sequence length="377" mass="40946">MKITEIRLYLLSAPLDEPIGNALVFFASRQTLLVEIVAGGLSGWGEAWVGPATAAATIEHQLSRHLIGKDPTEIGALWQKMREANEGDAVMPAIAAVDMALHDLTARAWDMPLRKLLGGTRRDKVRAYASGPFFKPGGHPYRDFGRELDGYLKQGFQAFKLRSGYDPTDDVTAVMNARRQIGADADLMIDFNQSCTPRRSIATFADMEEARLLWVEEPVRPTDLAGYRLASSHIRTAIAGGEAIFNPAGFLPFLADGSMDVLQPDIAICGGLTGVSQVAALAAMYLRPVIPHVWGSTVNFHAALHLIATLPPHRAGGKDPYPYIEFDVGPNPLLDLAGRPQLDKDGMVSVPDRPGLGIDLKAADLEPYTTELRTIRA</sequence>
<keyword evidence="3" id="KW-0460">Magnesium</keyword>
<dbReference type="GO" id="GO:0000287">
    <property type="term" value="F:magnesium ion binding"/>
    <property type="evidence" value="ECO:0007669"/>
    <property type="project" value="TreeGrafter"/>
</dbReference>
<evidence type="ECO:0000259" key="4">
    <source>
        <dbReference type="SMART" id="SM00922"/>
    </source>
</evidence>
<dbReference type="InterPro" id="IPR013341">
    <property type="entry name" value="Mandelate_racemase_N_dom"/>
</dbReference>
<reference evidence="5 6" key="1">
    <citation type="submission" date="2019-06" db="EMBL/GenBank/DDBJ databases">
        <title>Sorghum-associated microbial communities from plants grown in Nebraska, USA.</title>
        <authorList>
            <person name="Schachtman D."/>
        </authorList>
    </citation>
    <scope>NUCLEOTIDE SEQUENCE [LARGE SCALE GENOMIC DNA]</scope>
    <source>
        <strain evidence="5 6">1225</strain>
    </source>
</reference>
<dbReference type="RefSeq" id="WP_186458137.1">
    <property type="nucleotide sequence ID" value="NZ_VIWP01000001.1"/>
</dbReference>
<comment type="caution">
    <text evidence="5">The sequence shown here is derived from an EMBL/GenBank/DDBJ whole genome shotgun (WGS) entry which is preliminary data.</text>
</comment>
<dbReference type="GO" id="GO:0016853">
    <property type="term" value="F:isomerase activity"/>
    <property type="evidence" value="ECO:0007669"/>
    <property type="project" value="UniProtKB-KW"/>
</dbReference>
<dbReference type="Pfam" id="PF02746">
    <property type="entry name" value="MR_MLE_N"/>
    <property type="match status" value="1"/>
</dbReference>
<protein>
    <submittedName>
        <fullName evidence="5">D-galactarolactone cycloisomerase</fullName>
    </submittedName>
</protein>
<dbReference type="SFLD" id="SFLDG00179">
    <property type="entry name" value="mandelate_racemase"/>
    <property type="match status" value="1"/>
</dbReference>
<dbReference type="GO" id="GO:0016836">
    <property type="term" value="F:hydro-lyase activity"/>
    <property type="evidence" value="ECO:0007669"/>
    <property type="project" value="TreeGrafter"/>
</dbReference>
<dbReference type="AlphaFoldDB" id="A0A561R923"/>
<organism evidence="5 6">
    <name type="scientific">Neorhizobium alkalisoli</name>
    <dbReference type="NCBI Taxonomy" id="528178"/>
    <lineage>
        <taxon>Bacteria</taxon>
        <taxon>Pseudomonadati</taxon>
        <taxon>Pseudomonadota</taxon>
        <taxon>Alphaproteobacteria</taxon>
        <taxon>Hyphomicrobiales</taxon>
        <taxon>Rhizobiaceae</taxon>
        <taxon>Rhizobium/Agrobacterium group</taxon>
        <taxon>Neorhizobium</taxon>
    </lineage>
</organism>
<name>A0A561R923_9HYPH</name>
<dbReference type="InterPro" id="IPR029017">
    <property type="entry name" value="Enolase-like_N"/>
</dbReference>
<dbReference type="InterPro" id="IPR013342">
    <property type="entry name" value="Mandelate_racemase_C"/>
</dbReference>
<dbReference type="InterPro" id="IPR046945">
    <property type="entry name" value="RHMD-like"/>
</dbReference>
<dbReference type="PANTHER" id="PTHR13794">
    <property type="entry name" value="ENOLASE SUPERFAMILY, MANDELATE RACEMASE"/>
    <property type="match status" value="1"/>
</dbReference>
<keyword evidence="2" id="KW-0479">Metal-binding</keyword>
<dbReference type="GO" id="GO:0016052">
    <property type="term" value="P:carbohydrate catabolic process"/>
    <property type="evidence" value="ECO:0007669"/>
    <property type="project" value="TreeGrafter"/>
</dbReference>
<dbReference type="PROSITE" id="PS00908">
    <property type="entry name" value="MR_MLE_1"/>
    <property type="match status" value="1"/>
</dbReference>
<proteinExistence type="predicted"/>
<dbReference type="PANTHER" id="PTHR13794:SF58">
    <property type="entry name" value="MITOCHONDRIAL ENOLASE SUPERFAMILY MEMBER 1"/>
    <property type="match status" value="1"/>
</dbReference>
<dbReference type="SUPFAM" id="SSF54826">
    <property type="entry name" value="Enolase N-terminal domain-like"/>
    <property type="match status" value="1"/>
</dbReference>
<dbReference type="InterPro" id="IPR018110">
    <property type="entry name" value="Mandel_Rmase/mucon_lact_enz_CS"/>
</dbReference>
<dbReference type="EMBL" id="VIWP01000001">
    <property type="protein sequence ID" value="TWF59097.1"/>
    <property type="molecule type" value="Genomic_DNA"/>
</dbReference>
<dbReference type="InterPro" id="IPR036849">
    <property type="entry name" value="Enolase-like_C_sf"/>
</dbReference>
<dbReference type="InterPro" id="IPR029065">
    <property type="entry name" value="Enolase_C-like"/>
</dbReference>
<gene>
    <name evidence="5" type="ORF">FHW37_101903</name>
</gene>
<keyword evidence="5" id="KW-0413">Isomerase</keyword>
<evidence type="ECO:0000256" key="2">
    <source>
        <dbReference type="ARBA" id="ARBA00022723"/>
    </source>
</evidence>
<dbReference type="SFLD" id="SFLDS00001">
    <property type="entry name" value="Enolase"/>
    <property type="match status" value="1"/>
</dbReference>
<dbReference type="CDD" id="cd03316">
    <property type="entry name" value="MR_like"/>
    <property type="match status" value="1"/>
</dbReference>
<feature type="domain" description="Mandelate racemase/muconate lactonizing enzyme C-terminal" evidence="4">
    <location>
        <begin position="141"/>
        <end position="237"/>
    </location>
</feature>
<dbReference type="Gene3D" id="3.20.20.120">
    <property type="entry name" value="Enolase-like C-terminal domain"/>
    <property type="match status" value="1"/>
</dbReference>
<dbReference type="Proteomes" id="UP000320653">
    <property type="component" value="Unassembled WGS sequence"/>
</dbReference>
<keyword evidence="6" id="KW-1185">Reference proteome</keyword>
<comment type="cofactor">
    <cofactor evidence="1">
        <name>Mg(2+)</name>
        <dbReference type="ChEBI" id="CHEBI:18420"/>
    </cofactor>
</comment>
<dbReference type="Gene3D" id="3.30.390.10">
    <property type="entry name" value="Enolase-like, N-terminal domain"/>
    <property type="match status" value="1"/>
</dbReference>
<evidence type="ECO:0000256" key="1">
    <source>
        <dbReference type="ARBA" id="ARBA00001946"/>
    </source>
</evidence>
<accession>A0A561R923</accession>
<dbReference type="SMART" id="SM00922">
    <property type="entry name" value="MR_MLE"/>
    <property type="match status" value="1"/>
</dbReference>
<evidence type="ECO:0000313" key="5">
    <source>
        <dbReference type="EMBL" id="TWF59097.1"/>
    </source>
</evidence>
<dbReference type="SUPFAM" id="SSF51604">
    <property type="entry name" value="Enolase C-terminal domain-like"/>
    <property type="match status" value="1"/>
</dbReference>
<dbReference type="GO" id="GO:0009063">
    <property type="term" value="P:amino acid catabolic process"/>
    <property type="evidence" value="ECO:0007669"/>
    <property type="project" value="InterPro"/>
</dbReference>
<evidence type="ECO:0000256" key="3">
    <source>
        <dbReference type="ARBA" id="ARBA00022842"/>
    </source>
</evidence>
<evidence type="ECO:0000313" key="6">
    <source>
        <dbReference type="Proteomes" id="UP000320653"/>
    </source>
</evidence>